<keyword evidence="4" id="KW-1185">Reference proteome</keyword>
<accession>A0ABP4M580</accession>
<dbReference type="Proteomes" id="UP001501470">
    <property type="component" value="Unassembled WGS sequence"/>
</dbReference>
<proteinExistence type="predicted"/>
<evidence type="ECO:0000259" key="2">
    <source>
        <dbReference type="Pfam" id="PF13672"/>
    </source>
</evidence>
<dbReference type="InterPro" id="IPR001932">
    <property type="entry name" value="PPM-type_phosphatase-like_dom"/>
</dbReference>
<feature type="region of interest" description="Disordered" evidence="1">
    <location>
        <begin position="33"/>
        <end position="174"/>
    </location>
</feature>
<dbReference type="InterPro" id="IPR036457">
    <property type="entry name" value="PPM-type-like_dom_sf"/>
</dbReference>
<reference evidence="4" key="1">
    <citation type="journal article" date="2019" name="Int. J. Syst. Evol. Microbiol.">
        <title>The Global Catalogue of Microorganisms (GCM) 10K type strain sequencing project: providing services to taxonomists for standard genome sequencing and annotation.</title>
        <authorList>
            <consortium name="The Broad Institute Genomics Platform"/>
            <consortium name="The Broad Institute Genome Sequencing Center for Infectious Disease"/>
            <person name="Wu L."/>
            <person name="Ma J."/>
        </authorList>
    </citation>
    <scope>NUCLEOTIDE SEQUENCE [LARGE SCALE GENOMIC DNA]</scope>
    <source>
        <strain evidence="4">JCM 15933</strain>
    </source>
</reference>
<feature type="compositionally biased region" description="Basic and acidic residues" evidence="1">
    <location>
        <begin position="114"/>
        <end position="141"/>
    </location>
</feature>
<dbReference type="Gene3D" id="3.60.40.10">
    <property type="entry name" value="PPM-type phosphatase domain"/>
    <property type="match status" value="1"/>
</dbReference>
<protein>
    <recommendedName>
        <fullName evidence="2">PPM-type phosphatase domain-containing protein</fullName>
    </recommendedName>
</protein>
<dbReference type="SUPFAM" id="SSF81606">
    <property type="entry name" value="PP2C-like"/>
    <property type="match status" value="1"/>
</dbReference>
<evidence type="ECO:0000313" key="3">
    <source>
        <dbReference type="EMBL" id="GAA1537510.1"/>
    </source>
</evidence>
<name>A0ABP4M580_9ACTN</name>
<evidence type="ECO:0000256" key="1">
    <source>
        <dbReference type="SAM" id="MobiDB-lite"/>
    </source>
</evidence>
<organism evidence="3 4">
    <name type="scientific">Dactylosporangium maewongense</name>
    <dbReference type="NCBI Taxonomy" id="634393"/>
    <lineage>
        <taxon>Bacteria</taxon>
        <taxon>Bacillati</taxon>
        <taxon>Actinomycetota</taxon>
        <taxon>Actinomycetes</taxon>
        <taxon>Micromonosporales</taxon>
        <taxon>Micromonosporaceae</taxon>
        <taxon>Dactylosporangium</taxon>
    </lineage>
</organism>
<comment type="caution">
    <text evidence="3">The sequence shown here is derived from an EMBL/GenBank/DDBJ whole genome shotgun (WGS) entry which is preliminary data.</text>
</comment>
<dbReference type="Pfam" id="PF13672">
    <property type="entry name" value="PP2C_2"/>
    <property type="match status" value="1"/>
</dbReference>
<dbReference type="EMBL" id="BAAAQD010000014">
    <property type="protein sequence ID" value="GAA1537510.1"/>
    <property type="molecule type" value="Genomic_DNA"/>
</dbReference>
<gene>
    <name evidence="3" type="ORF">GCM10009827_065410</name>
</gene>
<feature type="domain" description="PPM-type phosphatase" evidence="2">
    <location>
        <begin position="225"/>
        <end position="423"/>
    </location>
</feature>
<feature type="compositionally biased region" description="Basic and acidic residues" evidence="1">
    <location>
        <begin position="51"/>
        <end position="93"/>
    </location>
</feature>
<evidence type="ECO:0000313" key="4">
    <source>
        <dbReference type="Proteomes" id="UP001501470"/>
    </source>
</evidence>
<sequence length="464" mass="49886">MFVPIAVGTLANEKRSMSMQILTRLRHGISSVLRGQGTATGATGASEPDDRDTARQDGTRQDGTRRDMHQGEARRGWREHARSAQRGGRERAGGRVTGPDGADDGPPAPVPPPIDREFERRYPSPGHDHRDGRPPAERGRNGTDQAPPPPRQGRPEPVQDPHAGSPAHSDLVPAHAVPPRFAPVSRASQMAWLLPQEPASPPGVAADQARVGDLRIRAASVVGAGHRCERPAKPRQDAYRVAQDATGDHLIIAVADGMSDSSRAELGASVAVGTAVGLLRRELDQGVPPDRLSVERIFAEVAGNIAAAARERGLDPAHVRTTLALAVLPTRSTGVRRIAWAGQLADTHLWMLRRQRWQCLTGEAKEQFDGSVLSAFLPHYPQAARAILFDLNEAVAVALLSDGVADAFSQVDGAEHWFADRWRDPPPLASFMLDVDFQAKGLLDDRTAVVVWPHAPGGPEAARP</sequence>